<protein>
    <submittedName>
        <fullName evidence="2">Uncharacterized protein</fullName>
    </submittedName>
</protein>
<organism evidence="2">
    <name type="scientific">viral metagenome</name>
    <dbReference type="NCBI Taxonomy" id="1070528"/>
    <lineage>
        <taxon>unclassified sequences</taxon>
        <taxon>metagenomes</taxon>
        <taxon>organismal metagenomes</taxon>
    </lineage>
</organism>
<evidence type="ECO:0000256" key="1">
    <source>
        <dbReference type="SAM" id="Phobius"/>
    </source>
</evidence>
<reference evidence="2" key="1">
    <citation type="submission" date="2020-03" db="EMBL/GenBank/DDBJ databases">
        <title>The deep terrestrial virosphere.</title>
        <authorList>
            <person name="Holmfeldt K."/>
            <person name="Nilsson E."/>
            <person name="Simone D."/>
            <person name="Lopez-Fernandez M."/>
            <person name="Wu X."/>
            <person name="de Brujin I."/>
            <person name="Lundin D."/>
            <person name="Andersson A."/>
            <person name="Bertilsson S."/>
            <person name="Dopson M."/>
        </authorList>
    </citation>
    <scope>NUCLEOTIDE SEQUENCE</scope>
    <source>
        <strain evidence="2">TM448A00666</strain>
        <strain evidence="3">TM448B00795</strain>
    </source>
</reference>
<keyword evidence="1" id="KW-1133">Transmembrane helix</keyword>
<dbReference type="EMBL" id="MT144042">
    <property type="protein sequence ID" value="QJA47413.1"/>
    <property type="molecule type" value="Genomic_DNA"/>
</dbReference>
<keyword evidence="1" id="KW-0812">Transmembrane</keyword>
<proteinExistence type="predicted"/>
<evidence type="ECO:0000313" key="2">
    <source>
        <dbReference type="EMBL" id="QJA47413.1"/>
    </source>
</evidence>
<evidence type="ECO:0000313" key="3">
    <source>
        <dbReference type="EMBL" id="QJH96715.1"/>
    </source>
</evidence>
<accession>A0A6H1ZHL4</accession>
<name>A0A6H1ZHL4_9ZZZZ</name>
<dbReference type="EMBL" id="MT144659">
    <property type="protein sequence ID" value="QJH96715.1"/>
    <property type="molecule type" value="Genomic_DNA"/>
</dbReference>
<feature type="transmembrane region" description="Helical" evidence="1">
    <location>
        <begin position="121"/>
        <end position="143"/>
    </location>
</feature>
<dbReference type="AlphaFoldDB" id="A0A6H1ZHL4"/>
<feature type="transmembrane region" description="Helical" evidence="1">
    <location>
        <begin position="90"/>
        <end position="114"/>
    </location>
</feature>
<sequence length="159" mass="18627">MNELITLEAKRKQIGYEIRQEQRREHRRLYNEHKAMFRLMDIAVVLIIIMNFGALAITNILVIRTTPDVVIMEANPNQAKISNYELHPKAVPIITAFVIQSLIWAFILFCYIYYRNKIHTELGLAIMVSLVCFYFIICGRDFFNNFGYWIGKLMFGGTI</sequence>
<gene>
    <name evidence="2" type="ORF">TM448A00666_0017</name>
    <name evidence="3" type="ORF">TM448B00795_0029</name>
</gene>
<feature type="transmembrane region" description="Helical" evidence="1">
    <location>
        <begin position="42"/>
        <end position="63"/>
    </location>
</feature>
<keyword evidence="1" id="KW-0472">Membrane</keyword>